<sequence length="118" mass="13488">MQQGIYKQKDPEAIMTVKVDGVEVGYKVKPSSDLEMSPYFDRCAYIKMNRYHLDELVGSKEMKDILQAVFDAFFEPQQGQIDINQIADDCLMIRQRFMVAFPVERSPGLRSIVGGFNA</sequence>
<protein>
    <submittedName>
        <fullName evidence="1">Uncharacterized protein</fullName>
    </submittedName>
</protein>
<evidence type="ECO:0000313" key="2">
    <source>
        <dbReference type="EMBL" id="QJA84914.1"/>
    </source>
</evidence>
<proteinExistence type="predicted"/>
<dbReference type="EMBL" id="MT142224">
    <property type="protein sequence ID" value="QJA76429.1"/>
    <property type="molecule type" value="Genomic_DNA"/>
</dbReference>
<reference evidence="1" key="1">
    <citation type="submission" date="2020-03" db="EMBL/GenBank/DDBJ databases">
        <title>The deep terrestrial virosphere.</title>
        <authorList>
            <person name="Holmfeldt K."/>
            <person name="Nilsson E."/>
            <person name="Simone D."/>
            <person name="Lopez-Fernandez M."/>
            <person name="Wu X."/>
            <person name="de Brujin I."/>
            <person name="Lundin D."/>
            <person name="Andersson A."/>
            <person name="Bertilsson S."/>
            <person name="Dopson M."/>
        </authorList>
    </citation>
    <scope>NUCLEOTIDE SEQUENCE</scope>
    <source>
        <strain evidence="1">MM415A01508</strain>
        <strain evidence="2">MM415B02325</strain>
    </source>
</reference>
<accession>A0A6M3K2P7</accession>
<gene>
    <name evidence="1" type="ORF">MM415A01508_0010</name>
    <name evidence="2" type="ORF">MM415B02325_0010</name>
</gene>
<name>A0A6M3K2P7_9ZZZZ</name>
<dbReference type="EMBL" id="MT142541">
    <property type="protein sequence ID" value="QJA84914.1"/>
    <property type="molecule type" value="Genomic_DNA"/>
</dbReference>
<evidence type="ECO:0000313" key="1">
    <source>
        <dbReference type="EMBL" id="QJA76429.1"/>
    </source>
</evidence>
<organism evidence="1">
    <name type="scientific">viral metagenome</name>
    <dbReference type="NCBI Taxonomy" id="1070528"/>
    <lineage>
        <taxon>unclassified sequences</taxon>
        <taxon>metagenomes</taxon>
        <taxon>organismal metagenomes</taxon>
    </lineage>
</organism>
<dbReference type="AlphaFoldDB" id="A0A6M3K2P7"/>